<sequence length="453" mass="51523">MKATVTDIYKRITITPNKTEGILNYDIDNAYPQRIVNIVNSSGIATSCVGMKTRFLVGGGMSDKDFYKQIVNQDGLTVDKLLRKVASNISTLPYVALHFNYNMLYQKTEVNYIPFTYVRLTTDDNKQYPKMVAIYDDWDRQIRGKIERNKIDYIDLYNPSSEAIQEQVDKAGGWEFYKGQVLLWTPEGVEYTLASFDSVLEDCQTDSKTKSFKFRNITTNFMASHLLVTDKFENDLDRDEFHESLKDYQGADDALKLLHLEKTSNESGIELKPIAIQDVEDLYQYTENSVQLNVVRNFLIPQILMFQVAGKQGTATEIKDATAFYNGITADDRLVIEELFTEAFRNFYYDINPSNDYSIIPFKAPITQKELTAEYFPYVTKNQILESLGLPTVEDFKADTKPLYEALGVGGLQALTSILTGSLTNEQKIATLEIIFRLSNAEAARLAGQQIPQ</sequence>
<gene>
    <name evidence="1" type="ORF">UFOVP606_14</name>
</gene>
<reference evidence="1" key="1">
    <citation type="submission" date="2020-04" db="EMBL/GenBank/DDBJ databases">
        <authorList>
            <person name="Chiriac C."/>
            <person name="Salcher M."/>
            <person name="Ghai R."/>
            <person name="Kavagutti S V."/>
        </authorList>
    </citation>
    <scope>NUCLEOTIDE SEQUENCE</scope>
</reference>
<proteinExistence type="predicted"/>
<accession>A0A6J5N3F2</accession>
<evidence type="ECO:0000313" key="1">
    <source>
        <dbReference type="EMBL" id="CAB4152531.1"/>
    </source>
</evidence>
<dbReference type="EMBL" id="LR796585">
    <property type="protein sequence ID" value="CAB4152531.1"/>
    <property type="molecule type" value="Genomic_DNA"/>
</dbReference>
<evidence type="ECO:0008006" key="2">
    <source>
        <dbReference type="Google" id="ProtNLM"/>
    </source>
</evidence>
<organism evidence="1">
    <name type="scientific">uncultured Caudovirales phage</name>
    <dbReference type="NCBI Taxonomy" id="2100421"/>
    <lineage>
        <taxon>Viruses</taxon>
        <taxon>Duplodnaviria</taxon>
        <taxon>Heunggongvirae</taxon>
        <taxon>Uroviricota</taxon>
        <taxon>Caudoviricetes</taxon>
        <taxon>Peduoviridae</taxon>
        <taxon>Maltschvirus</taxon>
        <taxon>Maltschvirus maltsch</taxon>
    </lineage>
</organism>
<name>A0A6J5N3F2_9CAUD</name>
<protein>
    <recommendedName>
        <fullName evidence="2">Portal vertex protein</fullName>
    </recommendedName>
</protein>